<sequence>MSKTVVKRDLVLDALRGIAAVLVVLFHLTMDTGNPDYGLHLGMTGVDLFFLISGFVIFMTLRKTSSSKDFVISRLIRLYPTYWACVSFTFAINVLYAVTHNSLSLNYIGQYLANMTMFQHYLGVENLDHPYWTMIVEMVFYLSMLIIYRTGQIKNIEWIGGILSAVCFLISTVGRSFFYEAYEVVNFVYPLLNHFPLFFAGIVFYLIKYDRPSVARYVMIGGCFVCSLFVFDNLGRGAYLTYSEHVATLVVYFSLMLLYINNKLSWVSNKVFVYLGTISYALYLIHQNISVFYLRPLMARVLPGKTGFWLGNIVILVTVIGLASAVTYWIEKPAMKLLKAKLQPRKPTAYDEKTIA</sequence>
<protein>
    <recommendedName>
        <fullName evidence="2">Acyltransferase 3 domain-containing protein</fullName>
    </recommendedName>
</protein>
<comment type="caution">
    <text evidence="3">The sequence shown here is derived from an EMBL/GenBank/DDBJ whole genome shotgun (WGS) entry which is preliminary data.</text>
</comment>
<proteinExistence type="predicted"/>
<feature type="transmembrane region" description="Helical" evidence="1">
    <location>
        <begin position="214"/>
        <end position="231"/>
    </location>
</feature>
<feature type="transmembrane region" description="Helical" evidence="1">
    <location>
        <begin position="184"/>
        <end position="207"/>
    </location>
</feature>
<keyword evidence="4" id="KW-1185">Reference proteome</keyword>
<keyword evidence="1" id="KW-0812">Transmembrane</keyword>
<dbReference type="Proteomes" id="UP000177791">
    <property type="component" value="Unassembled WGS sequence"/>
</dbReference>
<feature type="transmembrane region" description="Helical" evidence="1">
    <location>
        <begin position="131"/>
        <end position="151"/>
    </location>
</feature>
<dbReference type="GO" id="GO:0000271">
    <property type="term" value="P:polysaccharide biosynthetic process"/>
    <property type="evidence" value="ECO:0007669"/>
    <property type="project" value="TreeGrafter"/>
</dbReference>
<dbReference type="AlphaFoldDB" id="A0A1G1SZY2"/>
<evidence type="ECO:0000313" key="3">
    <source>
        <dbReference type="EMBL" id="OGX84178.1"/>
    </source>
</evidence>
<feature type="transmembrane region" description="Helical" evidence="1">
    <location>
        <begin position="158"/>
        <end position="178"/>
    </location>
</feature>
<dbReference type="PANTHER" id="PTHR23028">
    <property type="entry name" value="ACETYLTRANSFERASE"/>
    <property type="match status" value="1"/>
</dbReference>
<keyword evidence="1" id="KW-0472">Membrane</keyword>
<reference evidence="3 4" key="1">
    <citation type="submission" date="2016-08" db="EMBL/GenBank/DDBJ databases">
        <title>Hymenobacter coccineus sp. nov., Hymenobacter lapidarius sp. nov. and Hymenobacter glacialis sp. nov., isolated from Antarctic soil.</title>
        <authorList>
            <person name="Sedlacek I."/>
            <person name="Kralova S."/>
            <person name="Kyrova K."/>
            <person name="Maslanova I."/>
            <person name="Stankova E."/>
            <person name="Vrbovska V."/>
            <person name="Nemec M."/>
            <person name="Bartak M."/>
            <person name="Svec P."/>
            <person name="Busse H.-J."/>
            <person name="Pantucek R."/>
        </authorList>
    </citation>
    <scope>NUCLEOTIDE SEQUENCE [LARGE SCALE GENOMIC DNA]</scope>
    <source>
        <strain evidence="3 4">CCM 8648</strain>
    </source>
</reference>
<dbReference type="RefSeq" id="WP_070735165.1">
    <property type="nucleotide sequence ID" value="NZ_MDZC01000075.1"/>
</dbReference>
<feature type="domain" description="Acyltransferase 3" evidence="2">
    <location>
        <begin position="12"/>
        <end position="326"/>
    </location>
</feature>
<evidence type="ECO:0000256" key="1">
    <source>
        <dbReference type="SAM" id="Phobius"/>
    </source>
</evidence>
<organism evidence="3 4">
    <name type="scientific">Hymenobacter glacialis</name>
    <dbReference type="NCBI Taxonomy" id="1908236"/>
    <lineage>
        <taxon>Bacteria</taxon>
        <taxon>Pseudomonadati</taxon>
        <taxon>Bacteroidota</taxon>
        <taxon>Cytophagia</taxon>
        <taxon>Cytophagales</taxon>
        <taxon>Hymenobacteraceae</taxon>
        <taxon>Hymenobacter</taxon>
    </lineage>
</organism>
<feature type="transmembrane region" description="Helical" evidence="1">
    <location>
        <begin position="81"/>
        <end position="99"/>
    </location>
</feature>
<evidence type="ECO:0000313" key="4">
    <source>
        <dbReference type="Proteomes" id="UP000177791"/>
    </source>
</evidence>
<gene>
    <name evidence="3" type="ORF">BEN48_16420</name>
</gene>
<dbReference type="GO" id="GO:0016020">
    <property type="term" value="C:membrane"/>
    <property type="evidence" value="ECO:0007669"/>
    <property type="project" value="TreeGrafter"/>
</dbReference>
<dbReference type="OrthoDB" id="290051at2"/>
<dbReference type="GO" id="GO:0016747">
    <property type="term" value="F:acyltransferase activity, transferring groups other than amino-acyl groups"/>
    <property type="evidence" value="ECO:0007669"/>
    <property type="project" value="InterPro"/>
</dbReference>
<keyword evidence="1" id="KW-1133">Transmembrane helix</keyword>
<evidence type="ECO:0000259" key="2">
    <source>
        <dbReference type="Pfam" id="PF01757"/>
    </source>
</evidence>
<dbReference type="EMBL" id="MDZC01000075">
    <property type="protein sequence ID" value="OGX84178.1"/>
    <property type="molecule type" value="Genomic_DNA"/>
</dbReference>
<dbReference type="InterPro" id="IPR002656">
    <property type="entry name" value="Acyl_transf_3_dom"/>
</dbReference>
<feature type="transmembrane region" description="Helical" evidence="1">
    <location>
        <begin position="12"/>
        <end position="29"/>
    </location>
</feature>
<name>A0A1G1SZY2_9BACT</name>
<feature type="transmembrane region" description="Helical" evidence="1">
    <location>
        <begin position="41"/>
        <end position="61"/>
    </location>
</feature>
<dbReference type="InterPro" id="IPR050879">
    <property type="entry name" value="Acyltransferase_3"/>
</dbReference>
<dbReference type="STRING" id="1908236.BEN48_16420"/>
<feature type="transmembrane region" description="Helical" evidence="1">
    <location>
        <begin position="237"/>
        <end position="259"/>
    </location>
</feature>
<dbReference type="PANTHER" id="PTHR23028:SF53">
    <property type="entry name" value="ACYL_TRANSF_3 DOMAIN-CONTAINING PROTEIN"/>
    <property type="match status" value="1"/>
</dbReference>
<feature type="transmembrane region" description="Helical" evidence="1">
    <location>
        <begin position="309"/>
        <end position="330"/>
    </location>
</feature>
<feature type="transmembrane region" description="Helical" evidence="1">
    <location>
        <begin position="271"/>
        <end position="289"/>
    </location>
</feature>
<accession>A0A1G1SZY2</accession>
<dbReference type="Pfam" id="PF01757">
    <property type="entry name" value="Acyl_transf_3"/>
    <property type="match status" value="1"/>
</dbReference>